<dbReference type="RefSeq" id="WP_249319100.1">
    <property type="nucleotide sequence ID" value="NZ_JACRSN010000007.1"/>
</dbReference>
<dbReference type="AlphaFoldDB" id="A0A926D896"/>
<dbReference type="EMBL" id="JACRSN010000007">
    <property type="protein sequence ID" value="MBC8533588.1"/>
    <property type="molecule type" value="Genomic_DNA"/>
</dbReference>
<sequence>MFHILEMLWHENKRVCLYTNHEETSNFIYGYILSINEETVTLYLITSDGKYDGVLVKQLSEIFRIEIDTQYVEKMKKLESLSELPEFPDSLDSERPIESLLLIAQSSQKMVELVGYGGDAITGFIENMEDNVCRVRQVDVYGYEDGITFIKTSDITQVCLDSEDERRIWNLWNLNQKNDQQNK</sequence>
<name>A0A926D896_9FIRM</name>
<protein>
    <submittedName>
        <fullName evidence="1">Uncharacterized protein</fullName>
    </submittedName>
</protein>
<evidence type="ECO:0000313" key="1">
    <source>
        <dbReference type="EMBL" id="MBC8533588.1"/>
    </source>
</evidence>
<proteinExistence type="predicted"/>
<accession>A0A926D896</accession>
<evidence type="ECO:0000313" key="2">
    <source>
        <dbReference type="Proteomes" id="UP000651482"/>
    </source>
</evidence>
<keyword evidence="2" id="KW-1185">Reference proteome</keyword>
<comment type="caution">
    <text evidence="1">The sequence shown here is derived from an EMBL/GenBank/DDBJ whole genome shotgun (WGS) entry which is preliminary data.</text>
</comment>
<organism evidence="1 2">
    <name type="scientific">Yeguia hominis</name>
    <dbReference type="NCBI Taxonomy" id="2763662"/>
    <lineage>
        <taxon>Bacteria</taxon>
        <taxon>Bacillati</taxon>
        <taxon>Bacillota</taxon>
        <taxon>Clostridia</taxon>
        <taxon>Eubacteriales</taxon>
        <taxon>Yeguiaceae</taxon>
        <taxon>Yeguia</taxon>
    </lineage>
</organism>
<reference evidence="1" key="1">
    <citation type="submission" date="2020-08" db="EMBL/GenBank/DDBJ databases">
        <title>Genome public.</title>
        <authorList>
            <person name="Liu C."/>
            <person name="Sun Q."/>
        </authorList>
    </citation>
    <scope>NUCLEOTIDE SEQUENCE</scope>
    <source>
        <strain evidence="1">NSJ-40</strain>
    </source>
</reference>
<gene>
    <name evidence="1" type="ORF">IAG03_06125</name>
</gene>
<dbReference type="Proteomes" id="UP000651482">
    <property type="component" value="Unassembled WGS sequence"/>
</dbReference>